<dbReference type="Gene3D" id="3.90.550.10">
    <property type="entry name" value="Spore Coat Polysaccharide Biosynthesis Protein SpsA, Chain A"/>
    <property type="match status" value="1"/>
</dbReference>
<keyword evidence="4" id="KW-1185">Reference proteome</keyword>
<gene>
    <name evidence="3" type="ORF">SAMN05216323_100386</name>
</gene>
<feature type="transmembrane region" description="Helical" evidence="1">
    <location>
        <begin position="321"/>
        <end position="340"/>
    </location>
</feature>
<keyword evidence="1" id="KW-0812">Transmembrane</keyword>
<dbReference type="PANTHER" id="PTHR43179">
    <property type="entry name" value="RHAMNOSYLTRANSFERASE WBBL"/>
    <property type="match status" value="1"/>
</dbReference>
<name>A0A1G6GSB1_9BACT</name>
<dbReference type="CDD" id="cd04186">
    <property type="entry name" value="GT_2_like_c"/>
    <property type="match status" value="1"/>
</dbReference>
<proteinExistence type="predicted"/>
<keyword evidence="1" id="KW-0472">Membrane</keyword>
<dbReference type="InterPro" id="IPR029044">
    <property type="entry name" value="Nucleotide-diphossugar_trans"/>
</dbReference>
<dbReference type="OrthoDB" id="9771846at2"/>
<keyword evidence="3" id="KW-0808">Transferase</keyword>
<dbReference type="EMBL" id="FMYP01000003">
    <property type="protein sequence ID" value="SDB84801.1"/>
    <property type="molecule type" value="Genomic_DNA"/>
</dbReference>
<dbReference type="PANTHER" id="PTHR43179:SF7">
    <property type="entry name" value="RHAMNOSYLTRANSFERASE WBBL"/>
    <property type="match status" value="1"/>
</dbReference>
<evidence type="ECO:0000313" key="4">
    <source>
        <dbReference type="Proteomes" id="UP000199452"/>
    </source>
</evidence>
<organism evidence="3 4">
    <name type="scientific">Williamwhitmania taraxaci</name>
    <dbReference type="NCBI Taxonomy" id="1640674"/>
    <lineage>
        <taxon>Bacteria</taxon>
        <taxon>Pseudomonadati</taxon>
        <taxon>Bacteroidota</taxon>
        <taxon>Bacteroidia</taxon>
        <taxon>Bacteroidales</taxon>
        <taxon>Williamwhitmaniaceae</taxon>
        <taxon>Williamwhitmania</taxon>
    </lineage>
</organism>
<dbReference type="Proteomes" id="UP000199452">
    <property type="component" value="Unassembled WGS sequence"/>
</dbReference>
<feature type="transmembrane region" description="Helical" evidence="1">
    <location>
        <begin position="376"/>
        <end position="399"/>
    </location>
</feature>
<dbReference type="GO" id="GO:0016740">
    <property type="term" value="F:transferase activity"/>
    <property type="evidence" value="ECO:0007669"/>
    <property type="project" value="UniProtKB-KW"/>
</dbReference>
<dbReference type="Pfam" id="PF00535">
    <property type="entry name" value="Glycos_transf_2"/>
    <property type="match status" value="1"/>
</dbReference>
<dbReference type="STRING" id="1640674.SAMN05216323_100386"/>
<accession>A0A1G6GSB1</accession>
<evidence type="ECO:0000256" key="1">
    <source>
        <dbReference type="SAM" id="Phobius"/>
    </source>
</evidence>
<sequence length="646" mass="72185">MKLSIIIVSYNVKHFLDQCLQTVQAATAGLDAEVFVVDNLSGDGSCEMVREKHPWVNLIENKQNTGFAVANNQAIQLSKGEYILLLNPDTLVQEQTFSKCIDFMDSHPDAGAMGVKMIDGKGNYLPESKRGLPTPAVAFYKISGIIKLRPRSARFAKYYMGHLPADKTNEVEILAGAFMFMRMKTLNIAGLLDEDFFMYGEDIDLSYRILKAGYKNYYFAETSIIHYKGESTKKGSINYVMVFYKAMILFAQKHFSSGDAQLYTSAIRFAIYLRALISLIKRGLTKIILPLLDSLTASIGYLTITHVWGSNMKGVPFPTNLTNPFLAGIIIIFLLSIFLSGGYDRPLRLNKVWKGVVIAAITILLFYNFLPEKFRFSRAIIASSATIILLLIPTMRIVAGKILGKGFIPLKPKKIKKIIVADTNETDRINKLLELSGAQGEVSQFNPTQINYNFDQQLLILKEKIRVQKIDEVIFSANDLSTTDIITLMLQLSSLNCDFKIAPTKGLSLIGSNSIETAGDLYTIGQETLASTTNRRLKRIIDFSFGLFFLSTIPLWLPVNKKPKTFLFRILKLLIGKETVVGYLHNDPQLKLLPNLKHGIISPSNALSINTENAHTTNLMYAKNYTAAGDILIILKSFPNLIKGNF</sequence>
<feature type="transmembrane region" description="Helical" evidence="1">
    <location>
        <begin position="287"/>
        <end position="309"/>
    </location>
</feature>
<reference evidence="3 4" key="1">
    <citation type="submission" date="2016-09" db="EMBL/GenBank/DDBJ databases">
        <authorList>
            <person name="Capua I."/>
            <person name="De Benedictis P."/>
            <person name="Joannis T."/>
            <person name="Lombin L.H."/>
            <person name="Cattoli G."/>
        </authorList>
    </citation>
    <scope>NUCLEOTIDE SEQUENCE [LARGE SCALE GENOMIC DNA]</scope>
    <source>
        <strain evidence="3 4">A7P-90m</strain>
    </source>
</reference>
<feature type="transmembrane region" description="Helical" evidence="1">
    <location>
        <begin position="540"/>
        <end position="559"/>
    </location>
</feature>
<keyword evidence="1" id="KW-1133">Transmembrane helix</keyword>
<protein>
    <submittedName>
        <fullName evidence="3">Glycosyltransferase, GT2 family</fullName>
    </submittedName>
</protein>
<dbReference type="InterPro" id="IPR001173">
    <property type="entry name" value="Glyco_trans_2-like"/>
</dbReference>
<dbReference type="AlphaFoldDB" id="A0A1G6GSB1"/>
<feature type="transmembrane region" description="Helical" evidence="1">
    <location>
        <begin position="352"/>
        <end position="370"/>
    </location>
</feature>
<evidence type="ECO:0000313" key="3">
    <source>
        <dbReference type="EMBL" id="SDB84801.1"/>
    </source>
</evidence>
<dbReference type="RefSeq" id="WP_092434777.1">
    <property type="nucleotide sequence ID" value="NZ_FMYP01000003.1"/>
</dbReference>
<feature type="domain" description="Glycosyltransferase 2-like" evidence="2">
    <location>
        <begin position="4"/>
        <end position="129"/>
    </location>
</feature>
<evidence type="ECO:0000259" key="2">
    <source>
        <dbReference type="Pfam" id="PF00535"/>
    </source>
</evidence>
<dbReference type="SUPFAM" id="SSF53448">
    <property type="entry name" value="Nucleotide-diphospho-sugar transferases"/>
    <property type="match status" value="1"/>
</dbReference>